<dbReference type="InterPro" id="IPR033650">
    <property type="entry name" value="Ribosomal_mL46_NUDIX"/>
</dbReference>
<evidence type="ECO:0000256" key="2">
    <source>
        <dbReference type="ARBA" id="ARBA00009070"/>
    </source>
</evidence>
<feature type="coiled-coil region" evidence="9">
    <location>
        <begin position="64"/>
        <end position="112"/>
    </location>
</feature>
<protein>
    <recommendedName>
        <fullName evidence="7">Large ribosomal subunit protein mL46</fullName>
    </recommendedName>
    <alternativeName>
        <fullName evidence="8">39S ribosomal protein L46, mitochondrial</fullName>
    </alternativeName>
</protein>
<dbReference type="PANTHER" id="PTHR13124">
    <property type="entry name" value="39S RIBOSOMAL PROTEIN L46, MITOCHONDRIAL PRECURSOR-RELATED"/>
    <property type="match status" value="1"/>
</dbReference>
<feature type="domain" description="Large ribosomal subunit protein mL46 N-terminal" evidence="10">
    <location>
        <begin position="46"/>
        <end position="142"/>
    </location>
</feature>
<dbReference type="Pfam" id="PF11788">
    <property type="entry name" value="MRP-L46"/>
    <property type="match status" value="1"/>
</dbReference>
<dbReference type="GO" id="GO:0005762">
    <property type="term" value="C:mitochondrial large ribosomal subunit"/>
    <property type="evidence" value="ECO:0007669"/>
    <property type="project" value="TreeGrafter"/>
</dbReference>
<evidence type="ECO:0000256" key="7">
    <source>
        <dbReference type="ARBA" id="ARBA00035190"/>
    </source>
</evidence>
<keyword evidence="6" id="KW-0687">Ribonucleoprotein</keyword>
<evidence type="ECO:0000256" key="3">
    <source>
        <dbReference type="ARBA" id="ARBA00022946"/>
    </source>
</evidence>
<evidence type="ECO:0000259" key="10">
    <source>
        <dbReference type="Pfam" id="PF11788"/>
    </source>
</evidence>
<comment type="subcellular location">
    <subcellularLocation>
        <location evidence="1">Mitochondrion</location>
    </subcellularLocation>
</comment>
<accession>A0A9P0ACG1</accession>
<keyword evidence="4" id="KW-0689">Ribosomal protein</keyword>
<sequence>MFKVSCVQRGIPLKFVNLVACSISKSYSSLAQHSSKDPENRISEKWDVMSAVCIERNPIVSRELNEMETKVASLLERLELENSKKCNFELKYQKEKAEFDKLKKTSTQVEDEEATIPSQDFIDKNTAELNNLQAAPRTTEADKNKDVKSLDRCLDSRLLLVIKKKLGNKSLWHLPQDVNREDETLRQTAERIVKETFGDGLNVKLRGNAPAGYYQYKYKQAPEETDQPVGAKVFFYKAKYLNGGFEPKNFEDFQWATREELKTLLIPPYYKDVSLFLIDEESRNIDS</sequence>
<dbReference type="EMBL" id="OU963865">
    <property type="protein sequence ID" value="CAH0387847.1"/>
    <property type="molecule type" value="Genomic_DNA"/>
</dbReference>
<keyword evidence="12" id="KW-1185">Reference proteome</keyword>
<keyword evidence="5" id="KW-0496">Mitochondrion</keyword>
<dbReference type="InterPro" id="IPR040008">
    <property type="entry name" value="Ribosomal_mL46"/>
</dbReference>
<gene>
    <name evidence="11" type="ORF">BEMITA_LOCUS6812</name>
</gene>
<evidence type="ECO:0000313" key="12">
    <source>
        <dbReference type="Proteomes" id="UP001152759"/>
    </source>
</evidence>
<evidence type="ECO:0000256" key="9">
    <source>
        <dbReference type="SAM" id="Coils"/>
    </source>
</evidence>
<dbReference type="Gene3D" id="3.90.79.10">
    <property type="entry name" value="Nucleoside Triphosphate Pyrophosphohydrolase"/>
    <property type="match status" value="1"/>
</dbReference>
<dbReference type="CDD" id="cd04661">
    <property type="entry name" value="NUDIX_MRP_L46"/>
    <property type="match status" value="1"/>
</dbReference>
<evidence type="ECO:0000256" key="1">
    <source>
        <dbReference type="ARBA" id="ARBA00004173"/>
    </source>
</evidence>
<dbReference type="PANTHER" id="PTHR13124:SF12">
    <property type="entry name" value="LARGE RIBOSOMAL SUBUNIT PROTEIN ML46"/>
    <property type="match status" value="1"/>
</dbReference>
<dbReference type="AlphaFoldDB" id="A0A9P0ACG1"/>
<organism evidence="11 12">
    <name type="scientific">Bemisia tabaci</name>
    <name type="common">Sweetpotato whitefly</name>
    <name type="synonym">Aleurodes tabaci</name>
    <dbReference type="NCBI Taxonomy" id="7038"/>
    <lineage>
        <taxon>Eukaryota</taxon>
        <taxon>Metazoa</taxon>
        <taxon>Ecdysozoa</taxon>
        <taxon>Arthropoda</taxon>
        <taxon>Hexapoda</taxon>
        <taxon>Insecta</taxon>
        <taxon>Pterygota</taxon>
        <taxon>Neoptera</taxon>
        <taxon>Paraneoptera</taxon>
        <taxon>Hemiptera</taxon>
        <taxon>Sternorrhyncha</taxon>
        <taxon>Aleyrodoidea</taxon>
        <taxon>Aleyrodidae</taxon>
        <taxon>Aleyrodinae</taxon>
        <taxon>Bemisia</taxon>
    </lineage>
</organism>
<evidence type="ECO:0000313" key="11">
    <source>
        <dbReference type="EMBL" id="CAH0387847.1"/>
    </source>
</evidence>
<dbReference type="InterPro" id="IPR015797">
    <property type="entry name" value="NUDIX_hydrolase-like_dom_sf"/>
</dbReference>
<comment type="similarity">
    <text evidence="2">Belongs to the mitochondrion-specific ribosomal protein mL46 family.</text>
</comment>
<evidence type="ECO:0000256" key="6">
    <source>
        <dbReference type="ARBA" id="ARBA00023274"/>
    </source>
</evidence>
<proteinExistence type="inferred from homology"/>
<keyword evidence="9" id="KW-0175">Coiled coil</keyword>
<dbReference type="GO" id="GO:0003735">
    <property type="term" value="F:structural constituent of ribosome"/>
    <property type="evidence" value="ECO:0007669"/>
    <property type="project" value="InterPro"/>
</dbReference>
<dbReference type="SUPFAM" id="SSF55811">
    <property type="entry name" value="Nudix"/>
    <property type="match status" value="1"/>
</dbReference>
<dbReference type="Proteomes" id="UP001152759">
    <property type="component" value="Chromosome 4"/>
</dbReference>
<dbReference type="GO" id="GO:0005743">
    <property type="term" value="C:mitochondrial inner membrane"/>
    <property type="evidence" value="ECO:0007669"/>
    <property type="project" value="UniProtKB-ARBA"/>
</dbReference>
<dbReference type="KEGG" id="btab:109031287"/>
<evidence type="ECO:0000256" key="8">
    <source>
        <dbReference type="ARBA" id="ARBA00035534"/>
    </source>
</evidence>
<evidence type="ECO:0000256" key="5">
    <source>
        <dbReference type="ARBA" id="ARBA00023128"/>
    </source>
</evidence>
<reference evidence="11" key="1">
    <citation type="submission" date="2021-12" db="EMBL/GenBank/DDBJ databases">
        <authorList>
            <person name="King R."/>
        </authorList>
    </citation>
    <scope>NUCLEOTIDE SEQUENCE</scope>
</reference>
<dbReference type="FunFam" id="3.90.79.10:FF:000018">
    <property type="entry name" value="39S ribosomal protein L46, mitochondrial"/>
    <property type="match status" value="1"/>
</dbReference>
<keyword evidence="3" id="KW-0809">Transit peptide</keyword>
<name>A0A9P0ACG1_BEMTA</name>
<evidence type="ECO:0000256" key="4">
    <source>
        <dbReference type="ARBA" id="ARBA00022980"/>
    </source>
</evidence>
<dbReference type="InterPro" id="IPR021757">
    <property type="entry name" value="Ribosomal_mL46_N"/>
</dbReference>